<dbReference type="PANTHER" id="PTHR42852:SF13">
    <property type="entry name" value="PROTEIN DIPZ"/>
    <property type="match status" value="1"/>
</dbReference>
<keyword evidence="1" id="KW-0472">Membrane</keyword>
<protein>
    <recommendedName>
        <fullName evidence="3">Thioredoxin domain-containing protein</fullName>
    </recommendedName>
</protein>
<sequence>MNPNFKSKLLQVFYSLLLIPLWGLGLLQIDIANDFTRLLTFLFTAYIILFLKYKQMINKGVLLIGPTFYMVATIIIRPIDELILFPITWIYFMFIILLLFGELKLLRSHIFILFIIIAFIFKDELKEEESSFSNFSKEYDYIRKPDLLLEYEFINYLKDTVHIDTQGKPVLIETWNETCKPCIASIQEMEDDLGSYNSFHHIYLYQSNSLKSLALDSIINYKFITDKSKIYVDVNNRLLKSMDLKSYPFFIIFNSEGEMKKYFSGYKSEYKNEILNKLLNEIAKSK</sequence>
<feature type="transmembrane region" description="Helical" evidence="1">
    <location>
        <begin position="60"/>
        <end position="76"/>
    </location>
</feature>
<keyword evidence="1" id="KW-1133">Transmembrane helix</keyword>
<feature type="transmembrane region" description="Helical" evidence="1">
    <location>
        <begin position="105"/>
        <end position="121"/>
    </location>
</feature>
<dbReference type="AlphaFoldDB" id="A0AA52F0T5"/>
<organism evidence="2">
    <name type="scientific">Marivirga arenosa</name>
    <dbReference type="NCBI Taxonomy" id="3059076"/>
    <lineage>
        <taxon>Bacteria</taxon>
        <taxon>Pseudomonadati</taxon>
        <taxon>Bacteroidota</taxon>
        <taxon>Cytophagia</taxon>
        <taxon>Cytophagales</taxon>
        <taxon>Marivirgaceae</taxon>
        <taxon>Marivirga</taxon>
    </lineage>
</organism>
<dbReference type="RefSeq" id="WP_322347793.1">
    <property type="nucleotide sequence ID" value="NZ_CP129968.2"/>
</dbReference>
<feature type="transmembrane region" description="Helical" evidence="1">
    <location>
        <begin position="35"/>
        <end position="53"/>
    </location>
</feature>
<reference evidence="2" key="1">
    <citation type="submission" date="2023-08" db="EMBL/GenBank/DDBJ databases">
        <title>Comparative genomics and taxonomic characterization of three novel marine species of genus Marivirga.</title>
        <authorList>
            <person name="Muhammad N."/>
            <person name="Kim S.-G."/>
        </authorList>
    </citation>
    <scope>NUCLEOTIDE SEQUENCE</scope>
    <source>
        <strain evidence="2">BKB1-2</strain>
    </source>
</reference>
<dbReference type="SUPFAM" id="SSF52833">
    <property type="entry name" value="Thioredoxin-like"/>
    <property type="match status" value="1"/>
</dbReference>
<keyword evidence="1" id="KW-0812">Transmembrane</keyword>
<dbReference type="PANTHER" id="PTHR42852">
    <property type="entry name" value="THIOL:DISULFIDE INTERCHANGE PROTEIN DSBE"/>
    <property type="match status" value="1"/>
</dbReference>
<dbReference type="Proteomes" id="UP001232019">
    <property type="component" value="Chromosome"/>
</dbReference>
<accession>A0AA52F0T5</accession>
<dbReference type="EMBL" id="CP129968">
    <property type="protein sequence ID" value="WNB18264.1"/>
    <property type="molecule type" value="Genomic_DNA"/>
</dbReference>
<name>A0AA52F0T5_9BACT</name>
<dbReference type="InterPro" id="IPR036249">
    <property type="entry name" value="Thioredoxin-like_sf"/>
</dbReference>
<gene>
    <name evidence="2" type="ORF">QYS47_29690</name>
</gene>
<evidence type="ECO:0000256" key="1">
    <source>
        <dbReference type="SAM" id="Phobius"/>
    </source>
</evidence>
<dbReference type="Gene3D" id="3.40.30.10">
    <property type="entry name" value="Glutaredoxin"/>
    <property type="match status" value="1"/>
</dbReference>
<feature type="transmembrane region" description="Helical" evidence="1">
    <location>
        <begin position="12"/>
        <end position="29"/>
    </location>
</feature>
<evidence type="ECO:0000313" key="2">
    <source>
        <dbReference type="EMBL" id="WNB18264.1"/>
    </source>
</evidence>
<proteinExistence type="predicted"/>
<dbReference type="InterPro" id="IPR050553">
    <property type="entry name" value="Thioredoxin_ResA/DsbE_sf"/>
</dbReference>
<evidence type="ECO:0008006" key="3">
    <source>
        <dbReference type="Google" id="ProtNLM"/>
    </source>
</evidence>
<feature type="transmembrane region" description="Helical" evidence="1">
    <location>
        <begin position="82"/>
        <end position="100"/>
    </location>
</feature>
<dbReference type="KEGG" id="marp:QYS47_29690"/>